<evidence type="ECO:0000256" key="3">
    <source>
        <dbReference type="ARBA" id="ARBA00023163"/>
    </source>
</evidence>
<dbReference type="PANTHER" id="PTHR30204:SF94">
    <property type="entry name" value="HEAVY METAL-DEPENDENT TRANSCRIPTIONAL REGULATOR HI_0293-RELATED"/>
    <property type="match status" value="1"/>
</dbReference>
<feature type="transmembrane region" description="Helical" evidence="4">
    <location>
        <begin position="174"/>
        <end position="195"/>
    </location>
</feature>
<dbReference type="Pfam" id="PF13411">
    <property type="entry name" value="MerR_1"/>
    <property type="match status" value="1"/>
</dbReference>
<dbReference type="GO" id="GO:0003677">
    <property type="term" value="F:DNA binding"/>
    <property type="evidence" value="ECO:0007669"/>
    <property type="project" value="UniProtKB-KW"/>
</dbReference>
<dbReference type="SUPFAM" id="SSF46955">
    <property type="entry name" value="Putative DNA-binding domain"/>
    <property type="match status" value="1"/>
</dbReference>
<keyword evidence="1" id="KW-0805">Transcription regulation</keyword>
<dbReference type="AlphaFoldDB" id="A0A1G5DRK2"/>
<keyword evidence="2 6" id="KW-0238">DNA-binding</keyword>
<proteinExistence type="predicted"/>
<evidence type="ECO:0000313" key="7">
    <source>
        <dbReference type="Proteomes" id="UP000183047"/>
    </source>
</evidence>
<keyword evidence="4" id="KW-1133">Transmembrane helix</keyword>
<feature type="domain" description="HTH merR-type" evidence="5">
    <location>
        <begin position="1"/>
        <end position="69"/>
    </location>
</feature>
<evidence type="ECO:0000313" key="6">
    <source>
        <dbReference type="EMBL" id="SCY17080.1"/>
    </source>
</evidence>
<dbReference type="GO" id="GO:0003700">
    <property type="term" value="F:DNA-binding transcription factor activity"/>
    <property type="evidence" value="ECO:0007669"/>
    <property type="project" value="InterPro"/>
</dbReference>
<dbReference type="SMART" id="SM00422">
    <property type="entry name" value="HTH_MERR"/>
    <property type="match status" value="1"/>
</dbReference>
<dbReference type="OrthoDB" id="122388at2"/>
<keyword evidence="4" id="KW-0472">Membrane</keyword>
<dbReference type="Proteomes" id="UP000183047">
    <property type="component" value="Unassembled WGS sequence"/>
</dbReference>
<dbReference type="PROSITE" id="PS50937">
    <property type="entry name" value="HTH_MERR_2"/>
    <property type="match status" value="1"/>
</dbReference>
<evidence type="ECO:0000259" key="5">
    <source>
        <dbReference type="PROSITE" id="PS50937"/>
    </source>
</evidence>
<dbReference type="CDD" id="cd00592">
    <property type="entry name" value="HTH_MerR-like"/>
    <property type="match status" value="1"/>
</dbReference>
<dbReference type="PANTHER" id="PTHR30204">
    <property type="entry name" value="REDOX-CYCLING DRUG-SENSING TRANSCRIPTIONAL ACTIVATOR SOXR"/>
    <property type="match status" value="1"/>
</dbReference>
<reference evidence="7" key="1">
    <citation type="submission" date="2016-10" db="EMBL/GenBank/DDBJ databases">
        <authorList>
            <person name="Varghese N."/>
            <person name="Submissions S."/>
        </authorList>
    </citation>
    <scope>NUCLEOTIDE SEQUENCE [LARGE SCALE GENOMIC DNA]</scope>
    <source>
        <strain evidence="7">XBD2006</strain>
    </source>
</reference>
<dbReference type="EMBL" id="FMUR01000009">
    <property type="protein sequence ID" value="SCY17080.1"/>
    <property type="molecule type" value="Genomic_DNA"/>
</dbReference>
<keyword evidence="7" id="KW-1185">Reference proteome</keyword>
<sequence>MKISQVEELVGITKKNIRFYEDEGLLSPERDPENGYREYSLKDVDELMKIKFLRKLSVPLEDIRKVQKKELSLSMCLEKQSSNLKSEITSLENSIELCDSVKDKNLDYSYFKADDYLEEMHRIEERGGKFMNVSQTDVKKKKLGALLAAAVFLAIMVAYIIFFLMVSVSGETPMPLFIVIMFVGIAVIVGCILALRQRLKEIEGGEEDEASKY</sequence>
<feature type="transmembrane region" description="Helical" evidence="4">
    <location>
        <begin position="143"/>
        <end position="168"/>
    </location>
</feature>
<accession>A0A1G5DRK2</accession>
<keyword evidence="4" id="KW-0812">Transmembrane</keyword>
<evidence type="ECO:0000256" key="4">
    <source>
        <dbReference type="SAM" id="Phobius"/>
    </source>
</evidence>
<dbReference type="InterPro" id="IPR009061">
    <property type="entry name" value="DNA-bd_dom_put_sf"/>
</dbReference>
<protein>
    <submittedName>
        <fullName evidence="6">DNA-binding transcriptional regulator, MerR family</fullName>
    </submittedName>
</protein>
<dbReference type="RefSeq" id="WP_074462227.1">
    <property type="nucleotide sequence ID" value="NZ_FMUR01000009.1"/>
</dbReference>
<gene>
    <name evidence="6" type="ORF">SAMN02910451_01602</name>
</gene>
<evidence type="ECO:0000256" key="1">
    <source>
        <dbReference type="ARBA" id="ARBA00023015"/>
    </source>
</evidence>
<dbReference type="Gene3D" id="1.10.1660.10">
    <property type="match status" value="1"/>
</dbReference>
<organism evidence="6 7">
    <name type="scientific">Butyrivibrio hungatei</name>
    <dbReference type="NCBI Taxonomy" id="185008"/>
    <lineage>
        <taxon>Bacteria</taxon>
        <taxon>Bacillati</taxon>
        <taxon>Bacillota</taxon>
        <taxon>Clostridia</taxon>
        <taxon>Lachnospirales</taxon>
        <taxon>Lachnospiraceae</taxon>
        <taxon>Butyrivibrio</taxon>
    </lineage>
</organism>
<evidence type="ECO:0000256" key="2">
    <source>
        <dbReference type="ARBA" id="ARBA00023125"/>
    </source>
</evidence>
<name>A0A1G5DRK2_9FIRM</name>
<dbReference type="InterPro" id="IPR047057">
    <property type="entry name" value="MerR_fam"/>
</dbReference>
<keyword evidence="3" id="KW-0804">Transcription</keyword>
<dbReference type="InterPro" id="IPR000551">
    <property type="entry name" value="MerR-type_HTH_dom"/>
</dbReference>